<evidence type="ECO:0000259" key="2">
    <source>
        <dbReference type="Pfam" id="PF19291"/>
    </source>
</evidence>
<evidence type="ECO:0000259" key="1">
    <source>
        <dbReference type="Pfam" id="PF00723"/>
    </source>
</evidence>
<feature type="domain" description="GH15-like" evidence="1">
    <location>
        <begin position="502"/>
        <end position="863"/>
    </location>
</feature>
<gene>
    <name evidence="3" type="primary">otsB</name>
    <name evidence="3" type="ORF">K8V08_08735</name>
</gene>
<dbReference type="EC" id="3.1.3.12" evidence="3"/>
<dbReference type="Proteomes" id="UP000784435">
    <property type="component" value="Unassembled WGS sequence"/>
</dbReference>
<dbReference type="SUPFAM" id="SSF48208">
    <property type="entry name" value="Six-hairpin glycosidases"/>
    <property type="match status" value="1"/>
</dbReference>
<dbReference type="Gene3D" id="3.40.50.1000">
    <property type="entry name" value="HAD superfamily/HAD-like"/>
    <property type="match status" value="1"/>
</dbReference>
<organism evidence="3 4">
    <name type="scientific">Brevibacterium senegalense</name>
    <dbReference type="NCBI Taxonomy" id="1033736"/>
    <lineage>
        <taxon>Bacteria</taxon>
        <taxon>Bacillati</taxon>
        <taxon>Actinomycetota</taxon>
        <taxon>Actinomycetes</taxon>
        <taxon>Micrococcales</taxon>
        <taxon>Brevibacteriaceae</taxon>
        <taxon>Brevibacterium</taxon>
    </lineage>
</organism>
<name>A0A921MEB7_9MICO</name>
<dbReference type="InterPro" id="IPR012341">
    <property type="entry name" value="6hp_glycosidase-like_sf"/>
</dbReference>
<dbReference type="GO" id="GO:0005992">
    <property type="term" value="P:trehalose biosynthetic process"/>
    <property type="evidence" value="ECO:0007669"/>
    <property type="project" value="InterPro"/>
</dbReference>
<dbReference type="PANTHER" id="PTHR31616">
    <property type="entry name" value="TREHALASE"/>
    <property type="match status" value="1"/>
</dbReference>
<accession>A0A921MEB7</accession>
<dbReference type="NCBIfam" id="TIGR00685">
    <property type="entry name" value="T6PP"/>
    <property type="match status" value="1"/>
</dbReference>
<keyword evidence="3" id="KW-0378">Hydrolase</keyword>
<dbReference type="PANTHER" id="PTHR31616:SF0">
    <property type="entry name" value="GLUCAN 1,4-ALPHA-GLUCOSIDASE"/>
    <property type="match status" value="1"/>
</dbReference>
<dbReference type="InterPro" id="IPR011613">
    <property type="entry name" value="GH15-like"/>
</dbReference>
<evidence type="ECO:0000313" key="4">
    <source>
        <dbReference type="Proteomes" id="UP000784435"/>
    </source>
</evidence>
<dbReference type="AlphaFoldDB" id="A0A921MEB7"/>
<comment type="caution">
    <text evidence="3">The sequence shown here is derived from an EMBL/GenBank/DDBJ whole genome shotgun (WGS) entry which is preliminary data.</text>
</comment>
<dbReference type="GO" id="GO:0004553">
    <property type="term" value="F:hydrolase activity, hydrolyzing O-glycosyl compounds"/>
    <property type="evidence" value="ECO:0007669"/>
    <property type="project" value="TreeGrafter"/>
</dbReference>
<feature type="domain" description="Trehalase-like N-terminal" evidence="2">
    <location>
        <begin position="261"/>
        <end position="488"/>
    </location>
</feature>
<dbReference type="InterPro" id="IPR008928">
    <property type="entry name" value="6-hairpin_glycosidase_sf"/>
</dbReference>
<dbReference type="Gene3D" id="1.50.10.10">
    <property type="match status" value="1"/>
</dbReference>
<dbReference type="Pfam" id="PF02358">
    <property type="entry name" value="Trehalose_PPase"/>
    <property type="match status" value="1"/>
</dbReference>
<dbReference type="Gene3D" id="3.30.70.1020">
    <property type="entry name" value="Trehalose-6-phosphate phosphatase related protein, domain 2"/>
    <property type="match status" value="1"/>
</dbReference>
<dbReference type="Pfam" id="PF19291">
    <property type="entry name" value="TREH_N"/>
    <property type="match status" value="1"/>
</dbReference>
<dbReference type="InterPro" id="IPR003337">
    <property type="entry name" value="Trehalose_PPase"/>
</dbReference>
<reference evidence="3" key="2">
    <citation type="submission" date="2021-09" db="EMBL/GenBank/DDBJ databases">
        <authorList>
            <person name="Gilroy R."/>
        </authorList>
    </citation>
    <scope>NUCLEOTIDE SEQUENCE</scope>
    <source>
        <strain evidence="3">ChiGjej5B5-7349</strain>
    </source>
</reference>
<dbReference type="Pfam" id="PF00723">
    <property type="entry name" value="Glyco_hydro_15"/>
    <property type="match status" value="1"/>
</dbReference>
<protein>
    <submittedName>
        <fullName evidence="3">Trehalose-phosphatase</fullName>
        <ecNumber evidence="3">3.1.3.12</ecNumber>
    </submittedName>
</protein>
<dbReference type="SUPFAM" id="SSF56784">
    <property type="entry name" value="HAD-like"/>
    <property type="match status" value="1"/>
</dbReference>
<dbReference type="InterPro" id="IPR036412">
    <property type="entry name" value="HAD-like_sf"/>
</dbReference>
<sequence length="874" mass="95068">MTSGLMIDLAAAARTLGDGLYSRLVALARTPRLLVATDYDGTIAHLVDRPTRAFPLDDNVDAMRALAALPSTDSAVISGRSLRDLAAMSRLPREVHLVGSHGGEFGIDDFDDIAPDTEQRLTALRADLLDLHRAHPDIVIEYKPLGAAVHLRGRPADQRRAVSAWVRETSARLGIEPVEGRDVFDLTVIPGSKGSALTSLRERLESSAVLYIGDDVSDEAALATLRDGDLGLRVGDDGDTAAFARLADPHAVGTVLAALYELRRSWLFGRSSVPIERHSLLGNGHSTALVDPDARICWMPHPLPHSASMFSEVLGTSAAGYFSVGPAPAAGTQQDGKARPRPLTQRYRGDSMTVETRWAGLEVADYLAPVPEDSQDTVLVRVLTGTAPAEIRFAPRLDYGAVPTALEAEPGVVRVMGTSEPMALHAPGLDFEIVEESGSHTAVARVTPADQPDGRVVLAFVCGGTSDLLDSVLAGHEDTVRALAEGFWENWARSLVLPAQFREGAVRSALTLRALCHSPTGGVLAAPTTSLPEGIGGVRNWDYRYTWLRDGSMTVRALLDLGSTAEAEGFVQWLRGILAEAPGPEFLHPLYAVDGSALTSEAVLEHLPGYAGSRPVRVGNAAEHQVQLDVFGPVAELLRDISIARGGLADDEWELLVAMGRAVEARWHEEDHGIWEARRPPKHNVYTKVMCWVTLDRAIDVADRTGRDLPGAWRGLREQIAEEVIERGWSERVQSYTVAYDDDDLDAASLFVGLSGMLPADDERFLKTVDAVERELREGPTVFRYRYDDGLPGLEGGFHICTTWLIEAFLLVGRHEEARTLFRQLDKLRGPTGLLAEEYDPLAEQHLGNHPQAYSHLGYIRVLRLAERLGHDLS</sequence>
<dbReference type="GO" id="GO:0004805">
    <property type="term" value="F:trehalose-phosphatase activity"/>
    <property type="evidence" value="ECO:0007669"/>
    <property type="project" value="UniProtKB-EC"/>
</dbReference>
<dbReference type="InterPro" id="IPR023214">
    <property type="entry name" value="HAD_sf"/>
</dbReference>
<dbReference type="EMBL" id="DYUK01000186">
    <property type="protein sequence ID" value="HJG80483.1"/>
    <property type="molecule type" value="Genomic_DNA"/>
</dbReference>
<proteinExistence type="predicted"/>
<evidence type="ECO:0000313" key="3">
    <source>
        <dbReference type="EMBL" id="HJG80483.1"/>
    </source>
</evidence>
<dbReference type="InterPro" id="IPR045582">
    <property type="entry name" value="Trehalase-like_N"/>
</dbReference>
<reference evidence="3" key="1">
    <citation type="journal article" date="2021" name="PeerJ">
        <title>Extensive microbial diversity within the chicken gut microbiome revealed by metagenomics and culture.</title>
        <authorList>
            <person name="Gilroy R."/>
            <person name="Ravi A."/>
            <person name="Getino M."/>
            <person name="Pursley I."/>
            <person name="Horton D.L."/>
            <person name="Alikhan N.F."/>
            <person name="Baker D."/>
            <person name="Gharbi K."/>
            <person name="Hall N."/>
            <person name="Watson M."/>
            <person name="Adriaenssens E.M."/>
            <person name="Foster-Nyarko E."/>
            <person name="Jarju S."/>
            <person name="Secka A."/>
            <person name="Antonio M."/>
            <person name="Oren A."/>
            <person name="Chaudhuri R.R."/>
            <person name="La Ragione R."/>
            <person name="Hildebrand F."/>
            <person name="Pallen M.J."/>
        </authorList>
    </citation>
    <scope>NUCLEOTIDE SEQUENCE</scope>
    <source>
        <strain evidence="3">ChiGjej5B5-7349</strain>
    </source>
</reference>